<evidence type="ECO:0000313" key="2">
    <source>
        <dbReference type="EMBL" id="GFY05747.1"/>
    </source>
</evidence>
<comment type="caution">
    <text evidence="2">The sequence shown here is derived from an EMBL/GenBank/DDBJ whole genome shotgun (WGS) entry which is preliminary data.</text>
</comment>
<evidence type="ECO:0000256" key="1">
    <source>
        <dbReference type="SAM" id="MobiDB-lite"/>
    </source>
</evidence>
<gene>
    <name evidence="2" type="ORF">TNCV_4404141</name>
</gene>
<evidence type="ECO:0000313" key="3">
    <source>
        <dbReference type="Proteomes" id="UP000887159"/>
    </source>
</evidence>
<proteinExistence type="predicted"/>
<sequence length="134" mass="15252">MFLKKTLDMEWTDIDPLSTDANFSITFIIGGGCFPPPSPEPSERDSSYLHSVQIQAHRRSRDSQTLHADNLASDSPHSLRNTCRRYLDTKPNARCRHVCLWCGRAVQELPRISMLKRVLSATGDIAYPHLDWTL</sequence>
<dbReference type="PROSITE" id="PS51257">
    <property type="entry name" value="PROKAR_LIPOPROTEIN"/>
    <property type="match status" value="1"/>
</dbReference>
<dbReference type="EMBL" id="BMAU01021255">
    <property type="protein sequence ID" value="GFY05747.1"/>
    <property type="molecule type" value="Genomic_DNA"/>
</dbReference>
<keyword evidence="3" id="KW-1185">Reference proteome</keyword>
<accession>A0A8X6S1G6</accession>
<protein>
    <submittedName>
        <fullName evidence="2">Uncharacterized protein</fullName>
    </submittedName>
</protein>
<dbReference type="Proteomes" id="UP000887159">
    <property type="component" value="Unassembled WGS sequence"/>
</dbReference>
<organism evidence="2 3">
    <name type="scientific">Trichonephila clavipes</name>
    <name type="common">Golden silk orbweaver</name>
    <name type="synonym">Nephila clavipes</name>
    <dbReference type="NCBI Taxonomy" id="2585209"/>
    <lineage>
        <taxon>Eukaryota</taxon>
        <taxon>Metazoa</taxon>
        <taxon>Ecdysozoa</taxon>
        <taxon>Arthropoda</taxon>
        <taxon>Chelicerata</taxon>
        <taxon>Arachnida</taxon>
        <taxon>Araneae</taxon>
        <taxon>Araneomorphae</taxon>
        <taxon>Entelegynae</taxon>
        <taxon>Araneoidea</taxon>
        <taxon>Nephilidae</taxon>
        <taxon>Trichonephila</taxon>
    </lineage>
</organism>
<feature type="compositionally biased region" description="Polar residues" evidence="1">
    <location>
        <begin position="63"/>
        <end position="77"/>
    </location>
</feature>
<name>A0A8X6S1G6_TRICX</name>
<reference evidence="2" key="1">
    <citation type="submission" date="2020-08" db="EMBL/GenBank/DDBJ databases">
        <title>Multicomponent nature underlies the extraordinary mechanical properties of spider dragline silk.</title>
        <authorList>
            <person name="Kono N."/>
            <person name="Nakamura H."/>
            <person name="Mori M."/>
            <person name="Yoshida Y."/>
            <person name="Ohtoshi R."/>
            <person name="Malay A.D."/>
            <person name="Moran D.A.P."/>
            <person name="Tomita M."/>
            <person name="Numata K."/>
            <person name="Arakawa K."/>
        </authorList>
    </citation>
    <scope>NUCLEOTIDE SEQUENCE</scope>
</reference>
<feature type="region of interest" description="Disordered" evidence="1">
    <location>
        <begin position="35"/>
        <end position="77"/>
    </location>
</feature>
<dbReference type="AlphaFoldDB" id="A0A8X6S1G6"/>